<evidence type="ECO:0000256" key="1">
    <source>
        <dbReference type="ARBA" id="ARBA00022475"/>
    </source>
</evidence>
<keyword evidence="2 6" id="KW-0732">Signal</keyword>
<name>A0A089X6A5_STRGA</name>
<dbReference type="GO" id="GO:0005886">
    <property type="term" value="C:plasma membrane"/>
    <property type="evidence" value="ECO:0007669"/>
    <property type="project" value="UniProtKB-SubCell"/>
</dbReference>
<keyword evidence="1 6" id="KW-1003">Cell membrane</keyword>
<sequence length="610" mass="65374">MGADREGGARRTPTRAVAYLACGVVLLAGCASMPDHGDLRGVESTPRQDTQVRVFAVPPSEDALPPQIVQGFLEALTSDDPNYETARQYLTDRARKSWHPQRSTTVLANAPGIEVDWAVNKEERDTFAFLLTGTRIATVDAEQSYAPAGGDYSQQVQLKRDKKSGQWRIDRLPEGIVLGQSDFQRNYMSVNKYYLAANSASGASSQLAAVADPVYVRQRVDPTTQVVRSLLEGPTSWLDPAVLSSFPTGTRLAKGGDPLTPDDHNKLTVPLNDKAARVGLAKCNEMAAQVLFTLQDLTPAVDEVELRAGGAELCSLDTDGATAVATRGPVRSPEYLYFLDEKQRVVRIRSGSTTAGAEPVPGALGEGTRSLRSVAVSRDERTAAGVSLNGGELYVARMEPGAQLGEPVLVSQGKTEDGRLTTPSWDAQGNLWIADRDPAQPRLLLLQAGKNEPLEVEAPALEGRVKSVRVAADGVRIALIVEKDGEQSLLVGRIDLDEKVGEPASVTVRELRNAAPELEEVTTMSWSGDDRLVVVGRAKGGVLQLRYVQVDGSTPKAPAPDALTGVKEIAASEDERLPLVAYSDDGIVRLPSGAQWQTVVKEGSAPIYPG</sequence>
<keyword evidence="4 6" id="KW-0564">Palmitate</keyword>
<comment type="similarity">
    <text evidence="6">Belongs to the LpqB lipoprotein family.</text>
</comment>
<dbReference type="AlphaFoldDB" id="A0A089X6A5"/>
<dbReference type="Gene3D" id="2.120.10.30">
    <property type="entry name" value="TolB, C-terminal domain"/>
    <property type="match status" value="1"/>
</dbReference>
<dbReference type="Pfam" id="PF25976">
    <property type="entry name" value="LpqB_N"/>
    <property type="match status" value="1"/>
</dbReference>
<dbReference type="OrthoDB" id="3226781at2"/>
<dbReference type="KEGG" id="sgu:SGLAU_13665"/>
<dbReference type="RefSeq" id="WP_043501367.1">
    <property type="nucleotide sequence ID" value="NZ_CP009438.1"/>
</dbReference>
<dbReference type="InterPro" id="IPR019606">
    <property type="entry name" value="GerMN"/>
</dbReference>
<reference evidence="9" key="1">
    <citation type="journal article" date="2015" name="J. Biotechnol.">
        <title>Complete genome sequence of the actinobacterium Streptomyces glaucescens GLA.O (DSM 40922) consisting of a linear chromosome and one linear plasmid.</title>
        <authorList>
            <person name="Ortseifen V."/>
            <person name="Winkler A."/>
            <person name="Albersmeier A."/>
            <person name="Wendler S."/>
            <person name="Puhler A."/>
            <person name="Kalinowski J."/>
            <person name="Ruckert C."/>
        </authorList>
    </citation>
    <scope>NUCLEOTIDE SEQUENCE [LARGE SCALE GENOMIC DNA]</scope>
    <source>
        <strain evidence="9">DSM 40922 / GLA O</strain>
    </source>
</reference>
<dbReference type="Pfam" id="PF10647">
    <property type="entry name" value="Gmad1"/>
    <property type="match status" value="1"/>
</dbReference>
<dbReference type="STRING" id="1907.SGLAU_13665"/>
<dbReference type="InterPro" id="IPR011042">
    <property type="entry name" value="6-blade_b-propeller_TolB-like"/>
</dbReference>
<evidence type="ECO:0000313" key="8">
    <source>
        <dbReference type="EMBL" id="AIR98723.1"/>
    </source>
</evidence>
<dbReference type="EMBL" id="CP009438">
    <property type="protein sequence ID" value="AIR98723.1"/>
    <property type="molecule type" value="Genomic_DNA"/>
</dbReference>
<dbReference type="SMART" id="SM00909">
    <property type="entry name" value="Germane"/>
    <property type="match status" value="1"/>
</dbReference>
<dbReference type="Proteomes" id="UP000029482">
    <property type="component" value="Chromosome"/>
</dbReference>
<evidence type="ECO:0000259" key="7">
    <source>
        <dbReference type="SMART" id="SM00909"/>
    </source>
</evidence>
<dbReference type="InterPro" id="IPR023959">
    <property type="entry name" value="LpqB"/>
</dbReference>
<keyword evidence="9" id="KW-1185">Reference proteome</keyword>
<dbReference type="SUPFAM" id="SSF82171">
    <property type="entry name" value="DPP6 N-terminal domain-like"/>
    <property type="match status" value="1"/>
</dbReference>
<evidence type="ECO:0000256" key="2">
    <source>
        <dbReference type="ARBA" id="ARBA00022729"/>
    </source>
</evidence>
<evidence type="ECO:0000256" key="5">
    <source>
        <dbReference type="ARBA" id="ARBA00023288"/>
    </source>
</evidence>
<gene>
    <name evidence="6 8" type="primary">lpqB</name>
    <name evidence="8" type="ORF">SGLAU_13665</name>
</gene>
<comment type="subcellular location">
    <subcellularLocation>
        <location evidence="6">Cell membrane</location>
        <topology evidence="6">Lipid-anchor</topology>
    </subcellularLocation>
</comment>
<evidence type="ECO:0000313" key="9">
    <source>
        <dbReference type="Proteomes" id="UP000029482"/>
    </source>
</evidence>
<proteinExistence type="inferred from homology"/>
<dbReference type="HOGENOM" id="CLU_032207_0_1_11"/>
<dbReference type="PROSITE" id="PS51257">
    <property type="entry name" value="PROKAR_LIPOPROTEIN"/>
    <property type="match status" value="1"/>
</dbReference>
<evidence type="ECO:0000256" key="4">
    <source>
        <dbReference type="ARBA" id="ARBA00023139"/>
    </source>
</evidence>
<evidence type="ECO:0000256" key="6">
    <source>
        <dbReference type="HAMAP-Rule" id="MF_01373"/>
    </source>
</evidence>
<accession>A0A089X6A5</accession>
<evidence type="ECO:0000256" key="3">
    <source>
        <dbReference type="ARBA" id="ARBA00023136"/>
    </source>
</evidence>
<protein>
    <recommendedName>
        <fullName evidence="6">Lipoprotein LpqB</fullName>
    </recommendedName>
</protein>
<keyword evidence="5 6" id="KW-0449">Lipoprotein</keyword>
<dbReference type="InterPro" id="IPR018910">
    <property type="entry name" value="LpqB_C"/>
</dbReference>
<dbReference type="Pfam" id="PF10646">
    <property type="entry name" value="Germane"/>
    <property type="match status" value="1"/>
</dbReference>
<dbReference type="InterPro" id="IPR059026">
    <property type="entry name" value="LpqB_N"/>
</dbReference>
<feature type="domain" description="GerMN" evidence="7">
    <location>
        <begin position="223"/>
        <end position="317"/>
    </location>
</feature>
<organism evidence="8 9">
    <name type="scientific">Streptomyces glaucescens</name>
    <dbReference type="NCBI Taxonomy" id="1907"/>
    <lineage>
        <taxon>Bacteria</taxon>
        <taxon>Bacillati</taxon>
        <taxon>Actinomycetota</taxon>
        <taxon>Actinomycetes</taxon>
        <taxon>Kitasatosporales</taxon>
        <taxon>Streptomycetaceae</taxon>
        <taxon>Streptomyces</taxon>
    </lineage>
</organism>
<dbReference type="HAMAP" id="MF_01373">
    <property type="entry name" value="LpqB_lipoprot"/>
    <property type="match status" value="1"/>
</dbReference>
<dbReference type="eggNOG" id="COG0823">
    <property type="taxonomic scope" value="Bacteria"/>
</dbReference>
<keyword evidence="3 6" id="KW-0472">Membrane</keyword>